<proteinExistence type="predicted"/>
<evidence type="ECO:0000313" key="1">
    <source>
        <dbReference type="EMBL" id="CAG8814739.1"/>
    </source>
</evidence>
<feature type="non-terminal residue" evidence="1">
    <location>
        <position position="205"/>
    </location>
</feature>
<accession>A0ACA9RXW3</accession>
<evidence type="ECO:0000313" key="2">
    <source>
        <dbReference type="Proteomes" id="UP000789920"/>
    </source>
</evidence>
<keyword evidence="2" id="KW-1185">Reference proteome</keyword>
<gene>
    <name evidence="1" type="ORF">RPERSI_LOCUS24062</name>
</gene>
<dbReference type="EMBL" id="CAJVQC010076495">
    <property type="protein sequence ID" value="CAG8814739.1"/>
    <property type="molecule type" value="Genomic_DNA"/>
</dbReference>
<reference evidence="1" key="1">
    <citation type="submission" date="2021-06" db="EMBL/GenBank/DDBJ databases">
        <authorList>
            <person name="Kallberg Y."/>
            <person name="Tangrot J."/>
            <person name="Rosling A."/>
        </authorList>
    </citation>
    <scope>NUCLEOTIDE SEQUENCE</scope>
    <source>
        <strain evidence="1">MA461A</strain>
    </source>
</reference>
<feature type="non-terminal residue" evidence="1">
    <location>
        <position position="1"/>
    </location>
</feature>
<protein>
    <submittedName>
        <fullName evidence="1">28759_t:CDS:1</fullName>
    </submittedName>
</protein>
<name>A0ACA9RXW3_9GLOM</name>
<sequence>NRNKIIPREKNNTEAIKNLDNAGHKCEIPPDQDGKFTPVADILYYINKRSSGFITQEFFLQIACKKGISMHLRKITNHSLRRTAIQILTELNVATDRIMPFSGHHTLNGVMSYQTFIPQIMHNMVSLIIPDRNSSEFNNNDKKEDHNKEYSGNQKESHDKDYGNKKEIHDDGNKNEDANKKKRIPLAPLPSNVESNSHNSRKKRK</sequence>
<comment type="caution">
    <text evidence="1">The sequence shown here is derived from an EMBL/GenBank/DDBJ whole genome shotgun (WGS) entry which is preliminary data.</text>
</comment>
<organism evidence="1 2">
    <name type="scientific">Racocetra persica</name>
    <dbReference type="NCBI Taxonomy" id="160502"/>
    <lineage>
        <taxon>Eukaryota</taxon>
        <taxon>Fungi</taxon>
        <taxon>Fungi incertae sedis</taxon>
        <taxon>Mucoromycota</taxon>
        <taxon>Glomeromycotina</taxon>
        <taxon>Glomeromycetes</taxon>
        <taxon>Diversisporales</taxon>
        <taxon>Gigasporaceae</taxon>
        <taxon>Racocetra</taxon>
    </lineage>
</organism>
<dbReference type="Proteomes" id="UP000789920">
    <property type="component" value="Unassembled WGS sequence"/>
</dbReference>